<dbReference type="RefSeq" id="XP_028879912.1">
    <property type="nucleotide sequence ID" value="XM_029028788.1"/>
</dbReference>
<sequence length="171" mass="18664">MELLCSHTVQVHMCFAIWLASAAYAPMYGSWGGTGIVKNSLVGAAPGEGEVLVMGKLPEFVLVVHFAFAFLHWQWFVVRSKIAIGRKLRCCVGFPSHPRLASIGALSIPGPVFSVSGAKRRSFRLAIFIPLNGMAHLSTMPDASATTAECFAGWRCCLVILRWQKSRQANL</sequence>
<feature type="signal peptide" evidence="2">
    <location>
        <begin position="1"/>
        <end position="22"/>
    </location>
</feature>
<gene>
    <name evidence="3" type="ORF">TM35_000321610</name>
</gene>
<feature type="chain" id="PRO_5012936305" evidence="2">
    <location>
        <begin position="23"/>
        <end position="171"/>
    </location>
</feature>
<dbReference type="AlphaFoldDB" id="A0A1X0NMA7"/>
<evidence type="ECO:0000256" key="2">
    <source>
        <dbReference type="SAM" id="SignalP"/>
    </source>
</evidence>
<dbReference type="VEuPathDB" id="TriTrypDB:TM35_000321610"/>
<protein>
    <submittedName>
        <fullName evidence="3">Uncharacterized protein</fullName>
    </submittedName>
</protein>
<dbReference type="EMBL" id="NBCO01000032">
    <property type="protein sequence ID" value="ORC85846.1"/>
    <property type="molecule type" value="Genomic_DNA"/>
</dbReference>
<evidence type="ECO:0000256" key="1">
    <source>
        <dbReference type="SAM" id="Phobius"/>
    </source>
</evidence>
<keyword evidence="1" id="KW-1133">Transmembrane helix</keyword>
<feature type="transmembrane region" description="Helical" evidence="1">
    <location>
        <begin position="60"/>
        <end position="78"/>
    </location>
</feature>
<dbReference type="GeneID" id="39988568"/>
<comment type="caution">
    <text evidence="3">The sequence shown here is derived from an EMBL/GenBank/DDBJ whole genome shotgun (WGS) entry which is preliminary data.</text>
</comment>
<proteinExistence type="predicted"/>
<accession>A0A1X0NMA7</accession>
<keyword evidence="1" id="KW-0812">Transmembrane</keyword>
<keyword evidence="2" id="KW-0732">Signal</keyword>
<keyword evidence="1" id="KW-0472">Membrane</keyword>
<reference evidence="3 4" key="1">
    <citation type="submission" date="2017-03" db="EMBL/GenBank/DDBJ databases">
        <title>An alternative strategy for trypanosome survival in the mammalian bloodstream revealed through genome and transcriptome analysis of the ubiquitous bovine parasite Trypanosoma (Megatrypanum) theileri.</title>
        <authorList>
            <person name="Kelly S."/>
            <person name="Ivens A."/>
            <person name="Mott A."/>
            <person name="O'Neill E."/>
            <person name="Emms D."/>
            <person name="Macleod O."/>
            <person name="Voorheis P."/>
            <person name="Matthews J."/>
            <person name="Matthews K."/>
            <person name="Carrington M."/>
        </authorList>
    </citation>
    <scope>NUCLEOTIDE SEQUENCE [LARGE SCALE GENOMIC DNA]</scope>
    <source>
        <strain evidence="3">Edinburgh</strain>
    </source>
</reference>
<organism evidence="3 4">
    <name type="scientific">Trypanosoma theileri</name>
    <dbReference type="NCBI Taxonomy" id="67003"/>
    <lineage>
        <taxon>Eukaryota</taxon>
        <taxon>Discoba</taxon>
        <taxon>Euglenozoa</taxon>
        <taxon>Kinetoplastea</taxon>
        <taxon>Metakinetoplastina</taxon>
        <taxon>Trypanosomatida</taxon>
        <taxon>Trypanosomatidae</taxon>
        <taxon>Trypanosoma</taxon>
    </lineage>
</organism>
<keyword evidence="4" id="KW-1185">Reference proteome</keyword>
<evidence type="ECO:0000313" key="3">
    <source>
        <dbReference type="EMBL" id="ORC85846.1"/>
    </source>
</evidence>
<evidence type="ECO:0000313" key="4">
    <source>
        <dbReference type="Proteomes" id="UP000192257"/>
    </source>
</evidence>
<name>A0A1X0NMA7_9TRYP</name>
<dbReference type="Proteomes" id="UP000192257">
    <property type="component" value="Unassembled WGS sequence"/>
</dbReference>